<name>A0ACA9NGZ1_9GLOM</name>
<gene>
    <name evidence="1" type="ORF">SPELUC_LOCUS8658</name>
</gene>
<comment type="caution">
    <text evidence="1">The sequence shown here is derived from an EMBL/GenBank/DDBJ whole genome shotgun (WGS) entry which is preliminary data.</text>
</comment>
<proteinExistence type="predicted"/>
<feature type="non-terminal residue" evidence="1">
    <location>
        <position position="281"/>
    </location>
</feature>
<reference evidence="1" key="1">
    <citation type="submission" date="2021-06" db="EMBL/GenBank/DDBJ databases">
        <authorList>
            <person name="Kallberg Y."/>
            <person name="Tangrot J."/>
            <person name="Rosling A."/>
        </authorList>
    </citation>
    <scope>NUCLEOTIDE SEQUENCE</scope>
    <source>
        <strain evidence="1">28 12/20/2015</strain>
    </source>
</reference>
<accession>A0ACA9NGZ1</accession>
<keyword evidence="2" id="KW-1185">Reference proteome</keyword>
<evidence type="ECO:0000313" key="1">
    <source>
        <dbReference type="EMBL" id="CAG8643518.1"/>
    </source>
</evidence>
<organism evidence="1 2">
    <name type="scientific">Cetraspora pellucida</name>
    <dbReference type="NCBI Taxonomy" id="1433469"/>
    <lineage>
        <taxon>Eukaryota</taxon>
        <taxon>Fungi</taxon>
        <taxon>Fungi incertae sedis</taxon>
        <taxon>Mucoromycota</taxon>
        <taxon>Glomeromycotina</taxon>
        <taxon>Glomeromycetes</taxon>
        <taxon>Diversisporales</taxon>
        <taxon>Gigasporaceae</taxon>
        <taxon>Cetraspora</taxon>
    </lineage>
</organism>
<dbReference type="Proteomes" id="UP000789366">
    <property type="component" value="Unassembled WGS sequence"/>
</dbReference>
<protein>
    <submittedName>
        <fullName evidence="1">9923_t:CDS:1</fullName>
    </submittedName>
</protein>
<sequence>MLDLQSKKADITYAQLFQVASGVQKEALKILCPERIIKSKFNEFCLGRNNEFYTTSMYCEANVNREPIILILDSGSSGCVVMIKKARAQLDWKTCELTIRDGNKKIKVPTEYCKPTNIADHVQKEAMIQSLKTSKNDRKSNKSNDNEYKSSKESGKSEADSDEYKNEEILENYQDLFAKELHELEKTTVVQHEIHTDEGLSKTKEFASTKEVFETCRVLPKEKEQERAFDELKVRLTTVLILVHSRDNREFLLNTNTSHVALGAILAQFDNKRREHVIEYA</sequence>
<evidence type="ECO:0000313" key="2">
    <source>
        <dbReference type="Proteomes" id="UP000789366"/>
    </source>
</evidence>
<dbReference type="EMBL" id="CAJVPW010013280">
    <property type="protein sequence ID" value="CAG8643518.1"/>
    <property type="molecule type" value="Genomic_DNA"/>
</dbReference>